<evidence type="ECO:0000313" key="1">
    <source>
        <dbReference type="EMBL" id="MBX55231.1"/>
    </source>
</evidence>
<name>A0A2P2PKN5_RHIMU</name>
<sequence length="33" mass="3648">MVICYNCSFQLLKSLGTSSVIKDRKSNLATITI</sequence>
<protein>
    <submittedName>
        <fullName evidence="1">Uncharacterized protein</fullName>
    </submittedName>
</protein>
<proteinExistence type="predicted"/>
<organism evidence="1">
    <name type="scientific">Rhizophora mucronata</name>
    <name type="common">Asiatic mangrove</name>
    <dbReference type="NCBI Taxonomy" id="61149"/>
    <lineage>
        <taxon>Eukaryota</taxon>
        <taxon>Viridiplantae</taxon>
        <taxon>Streptophyta</taxon>
        <taxon>Embryophyta</taxon>
        <taxon>Tracheophyta</taxon>
        <taxon>Spermatophyta</taxon>
        <taxon>Magnoliopsida</taxon>
        <taxon>eudicotyledons</taxon>
        <taxon>Gunneridae</taxon>
        <taxon>Pentapetalae</taxon>
        <taxon>rosids</taxon>
        <taxon>fabids</taxon>
        <taxon>Malpighiales</taxon>
        <taxon>Rhizophoraceae</taxon>
        <taxon>Rhizophora</taxon>
    </lineage>
</organism>
<dbReference type="AlphaFoldDB" id="A0A2P2PKN5"/>
<accession>A0A2P2PKN5</accession>
<dbReference type="EMBL" id="GGEC01074747">
    <property type="protein sequence ID" value="MBX55231.1"/>
    <property type="molecule type" value="Transcribed_RNA"/>
</dbReference>
<reference evidence="1" key="1">
    <citation type="submission" date="2018-02" db="EMBL/GenBank/DDBJ databases">
        <title>Rhizophora mucronata_Transcriptome.</title>
        <authorList>
            <person name="Meera S.P."/>
            <person name="Sreeshan A."/>
            <person name="Augustine A."/>
        </authorList>
    </citation>
    <scope>NUCLEOTIDE SEQUENCE</scope>
    <source>
        <tissue evidence="1">Leaf</tissue>
    </source>
</reference>